<dbReference type="AlphaFoldDB" id="A0A154BML1"/>
<feature type="region of interest" description="Regulatory domain" evidence="12">
    <location>
        <begin position="392"/>
        <end position="515"/>
    </location>
</feature>
<dbReference type="Gene3D" id="3.30.160.270">
    <property type="match status" value="1"/>
</dbReference>
<dbReference type="InterPro" id="IPR036230">
    <property type="entry name" value="LeuA_allosteric_dom_sf"/>
</dbReference>
<evidence type="ECO:0000256" key="6">
    <source>
        <dbReference type="ARBA" id="ARBA00022490"/>
    </source>
</evidence>
<dbReference type="FunFam" id="3.30.160.270:FF:000001">
    <property type="entry name" value="2-isopropylmalate synthase"/>
    <property type="match status" value="1"/>
</dbReference>
<dbReference type="GO" id="GO:0009098">
    <property type="term" value="P:L-leucine biosynthetic process"/>
    <property type="evidence" value="ECO:0007669"/>
    <property type="project" value="UniProtKB-UniRule"/>
</dbReference>
<dbReference type="EC" id="2.3.3.13" evidence="3 12"/>
<keyword evidence="11 12" id="KW-0100">Branched-chain amino acid biosynthesis</keyword>
<dbReference type="NCBIfam" id="NF002085">
    <property type="entry name" value="PRK00915.1-2"/>
    <property type="match status" value="1"/>
</dbReference>
<dbReference type="PROSITE" id="PS00816">
    <property type="entry name" value="AIPM_HOMOCIT_SYNTH_2"/>
    <property type="match status" value="1"/>
</dbReference>
<evidence type="ECO:0000256" key="3">
    <source>
        <dbReference type="ARBA" id="ARBA00012973"/>
    </source>
</evidence>
<dbReference type="Pfam" id="PF22617">
    <property type="entry name" value="HCS_D2"/>
    <property type="match status" value="1"/>
</dbReference>
<sequence length="515" mass="55787">MTQTIKIFDTTLRDGEQTPGVSLNANEKVEIALALARLKVDIIEAGFPIASPGDFAAVSRIAAEVKGPVIAALARAEKTDIETAAKAIAAAERPRIHTFIATSDIHLEYKLRMSRQQVLEAARDAVRYAKSFVNDVEFSAEDATRSDWDYLCQVYGAAIAAGATVINIPDTVGFIMPDEYGALIRYIRENTPGADKVDISVHCHNDLGMAIANSLAAIKHGATQVECTVNGLGERAGNAAVEELALALHTRRDYYKIGTNIDLKQIYRTSRLVSSLAGVIIQPNKAVVGDNAFAHESGIHQHGVMNNALTYEIINPETVGIPVNQIVLGKHSGRHAFEERLRHLGHNLDKETVSSLFRQFKELADRKKAVYDRDIEALVMVKEPTKQEGWFQLAYHHVVSGNQTLATASVRLKTKEGMLECAACGDGPVDAVFKAVEQAVGFPVVLQDYQLKAVTAGQDALGEATVRIEQDNKSFSGRGLSTDVIEASARAYVNAINKMLETCGMPEIRAAAGGI</sequence>
<feature type="domain" description="Pyruvate carboxyltransferase" evidence="13">
    <location>
        <begin position="5"/>
        <end position="267"/>
    </location>
</feature>
<dbReference type="SUPFAM" id="SSF110921">
    <property type="entry name" value="2-isopropylmalate synthase LeuA, allosteric (dimerisation) domain"/>
    <property type="match status" value="1"/>
</dbReference>
<accession>A0A154BML1</accession>
<evidence type="ECO:0000256" key="1">
    <source>
        <dbReference type="ARBA" id="ARBA00004689"/>
    </source>
</evidence>
<evidence type="ECO:0000259" key="13">
    <source>
        <dbReference type="PROSITE" id="PS50991"/>
    </source>
</evidence>
<dbReference type="NCBIfam" id="NF002086">
    <property type="entry name" value="PRK00915.1-3"/>
    <property type="match status" value="1"/>
</dbReference>
<evidence type="ECO:0000256" key="5">
    <source>
        <dbReference type="ARBA" id="ARBA00022430"/>
    </source>
</evidence>
<dbReference type="Pfam" id="PF08502">
    <property type="entry name" value="LeuA_dimer"/>
    <property type="match status" value="1"/>
</dbReference>
<dbReference type="InterPro" id="IPR013709">
    <property type="entry name" value="2-isopropylmalate_synth_dimer"/>
</dbReference>
<evidence type="ECO:0000256" key="10">
    <source>
        <dbReference type="ARBA" id="ARBA00023211"/>
    </source>
</evidence>
<dbReference type="Gene3D" id="3.20.20.70">
    <property type="entry name" value="Aldolase class I"/>
    <property type="match status" value="1"/>
</dbReference>
<dbReference type="SUPFAM" id="SSF51569">
    <property type="entry name" value="Aldolase"/>
    <property type="match status" value="1"/>
</dbReference>
<dbReference type="PANTHER" id="PTHR10277">
    <property type="entry name" value="HOMOCITRATE SYNTHASE-RELATED"/>
    <property type="match status" value="1"/>
</dbReference>
<keyword evidence="7 12" id="KW-0028">Amino-acid biosynthesis</keyword>
<dbReference type="UniPathway" id="UPA00048">
    <property type="reaction ID" value="UER00070"/>
</dbReference>
<dbReference type="PANTHER" id="PTHR10277:SF9">
    <property type="entry name" value="2-ISOPROPYLMALATE SYNTHASE 1, CHLOROPLASTIC-RELATED"/>
    <property type="match status" value="1"/>
</dbReference>
<dbReference type="GO" id="GO:0003852">
    <property type="term" value="F:2-isopropylmalate synthase activity"/>
    <property type="evidence" value="ECO:0007669"/>
    <property type="project" value="UniProtKB-UniRule"/>
</dbReference>
<dbReference type="PROSITE" id="PS50991">
    <property type="entry name" value="PYR_CT"/>
    <property type="match status" value="1"/>
</dbReference>
<dbReference type="OrthoDB" id="9804858at2"/>
<dbReference type="FunFam" id="3.20.20.70:FF:000010">
    <property type="entry name" value="2-isopropylmalate synthase"/>
    <property type="match status" value="1"/>
</dbReference>
<evidence type="ECO:0000256" key="12">
    <source>
        <dbReference type="HAMAP-Rule" id="MF_01025"/>
    </source>
</evidence>
<dbReference type="InterPro" id="IPR013785">
    <property type="entry name" value="Aldolase_TIM"/>
</dbReference>
<dbReference type="CDD" id="cd07940">
    <property type="entry name" value="DRE_TIM_IPMS"/>
    <property type="match status" value="1"/>
</dbReference>
<evidence type="ECO:0000256" key="11">
    <source>
        <dbReference type="ARBA" id="ARBA00023304"/>
    </source>
</evidence>
<evidence type="ECO:0000256" key="7">
    <source>
        <dbReference type="ARBA" id="ARBA00022605"/>
    </source>
</evidence>
<feature type="binding site" evidence="12">
    <location>
        <position position="14"/>
    </location>
    <ligand>
        <name>Mn(2+)</name>
        <dbReference type="ChEBI" id="CHEBI:29035"/>
    </ligand>
</feature>
<gene>
    <name evidence="12" type="primary">leuA</name>
    <name evidence="14" type="ORF">AXX12_16110</name>
</gene>
<dbReference type="STRING" id="1794912.AXX12_16110"/>
<dbReference type="Pfam" id="PF00682">
    <property type="entry name" value="HMGL-like"/>
    <property type="match status" value="1"/>
</dbReference>
<evidence type="ECO:0000313" key="14">
    <source>
        <dbReference type="EMBL" id="KYZ74748.1"/>
    </source>
</evidence>
<evidence type="ECO:0000313" key="15">
    <source>
        <dbReference type="Proteomes" id="UP000076268"/>
    </source>
</evidence>
<keyword evidence="8 12" id="KW-0808">Transferase</keyword>
<organism evidence="14 15">
    <name type="scientific">Anaerosporomusa subterranea</name>
    <dbReference type="NCBI Taxonomy" id="1794912"/>
    <lineage>
        <taxon>Bacteria</taxon>
        <taxon>Bacillati</taxon>
        <taxon>Bacillota</taxon>
        <taxon>Negativicutes</taxon>
        <taxon>Acetonemataceae</taxon>
        <taxon>Anaerosporomusa</taxon>
    </lineage>
</organism>
<comment type="pathway">
    <text evidence="1 12">Amino-acid biosynthesis; L-leucine biosynthesis; L-leucine from 3-methyl-2-oxobutanoate: step 1/4.</text>
</comment>
<dbReference type="GO" id="GO:0030145">
    <property type="term" value="F:manganese ion binding"/>
    <property type="evidence" value="ECO:0007669"/>
    <property type="project" value="UniProtKB-UniRule"/>
</dbReference>
<comment type="function">
    <text evidence="12">Catalyzes the condensation of the acetyl group of acetyl-CoA with 3-methyl-2-oxobutanoate (2-ketoisovalerate) to form 3-carboxy-3-hydroxy-4-methylpentanoate (2-isopropylmalate).</text>
</comment>
<dbReference type="GO" id="GO:0005737">
    <property type="term" value="C:cytoplasm"/>
    <property type="evidence" value="ECO:0007669"/>
    <property type="project" value="UniProtKB-UniRule"/>
</dbReference>
<dbReference type="RefSeq" id="WP_066245784.1">
    <property type="nucleotide sequence ID" value="NZ_LSGP01000028.1"/>
</dbReference>
<comment type="cofactor">
    <cofactor evidence="12">
        <name>Mn(2+)</name>
        <dbReference type="ChEBI" id="CHEBI:29035"/>
    </cofactor>
</comment>
<feature type="binding site" evidence="12">
    <location>
        <position position="202"/>
    </location>
    <ligand>
        <name>Mn(2+)</name>
        <dbReference type="ChEBI" id="CHEBI:29035"/>
    </ligand>
</feature>
<comment type="caution">
    <text evidence="14">The sequence shown here is derived from an EMBL/GenBank/DDBJ whole genome shotgun (WGS) entry which is preliminary data.</text>
</comment>
<dbReference type="EMBL" id="LSGP01000028">
    <property type="protein sequence ID" value="KYZ74748.1"/>
    <property type="molecule type" value="Genomic_DNA"/>
</dbReference>
<dbReference type="InterPro" id="IPR054691">
    <property type="entry name" value="LeuA/HCS_post-cat"/>
</dbReference>
<feature type="binding site" evidence="12">
    <location>
        <position position="238"/>
    </location>
    <ligand>
        <name>Mn(2+)</name>
        <dbReference type="ChEBI" id="CHEBI:29035"/>
    </ligand>
</feature>
<dbReference type="NCBIfam" id="TIGR00973">
    <property type="entry name" value="leuA_bact"/>
    <property type="match status" value="1"/>
</dbReference>
<keyword evidence="10 12" id="KW-0464">Manganese</keyword>
<evidence type="ECO:0000256" key="8">
    <source>
        <dbReference type="ARBA" id="ARBA00022679"/>
    </source>
</evidence>
<evidence type="ECO:0000256" key="9">
    <source>
        <dbReference type="ARBA" id="ARBA00022723"/>
    </source>
</evidence>
<dbReference type="SMART" id="SM00917">
    <property type="entry name" value="LeuA_dimer"/>
    <property type="match status" value="1"/>
</dbReference>
<dbReference type="HAMAP" id="MF_01025">
    <property type="entry name" value="LeuA_type1"/>
    <property type="match status" value="1"/>
</dbReference>
<keyword evidence="6 12" id="KW-0963">Cytoplasm</keyword>
<keyword evidence="9 12" id="KW-0479">Metal-binding</keyword>
<dbReference type="Proteomes" id="UP000076268">
    <property type="component" value="Unassembled WGS sequence"/>
</dbReference>
<evidence type="ECO:0000256" key="4">
    <source>
        <dbReference type="ARBA" id="ARBA00018198"/>
    </source>
</evidence>
<dbReference type="FunFam" id="1.10.238.260:FF:000001">
    <property type="entry name" value="2-isopropylmalate synthase"/>
    <property type="match status" value="1"/>
</dbReference>
<comment type="similarity">
    <text evidence="2 12">Belongs to the alpha-IPM synthase/homocitrate synthase family. LeuA type 1 subfamily.</text>
</comment>
<protein>
    <recommendedName>
        <fullName evidence="4 12">2-isopropylmalate synthase</fullName>
        <ecNumber evidence="3 12">2.3.3.13</ecNumber>
    </recommendedName>
    <alternativeName>
        <fullName evidence="12">Alpha-IPM synthase</fullName>
    </alternativeName>
    <alternativeName>
        <fullName evidence="12">Alpha-isopropylmalate synthase</fullName>
    </alternativeName>
</protein>
<proteinExistence type="inferred from homology"/>
<comment type="catalytic activity">
    <reaction evidence="12">
        <text>3-methyl-2-oxobutanoate + acetyl-CoA + H2O = (2S)-2-isopropylmalate + CoA + H(+)</text>
        <dbReference type="Rhea" id="RHEA:21524"/>
        <dbReference type="ChEBI" id="CHEBI:1178"/>
        <dbReference type="ChEBI" id="CHEBI:11851"/>
        <dbReference type="ChEBI" id="CHEBI:15377"/>
        <dbReference type="ChEBI" id="CHEBI:15378"/>
        <dbReference type="ChEBI" id="CHEBI:57287"/>
        <dbReference type="ChEBI" id="CHEBI:57288"/>
        <dbReference type="EC" id="2.3.3.13"/>
    </reaction>
</comment>
<feature type="binding site" evidence="12">
    <location>
        <position position="204"/>
    </location>
    <ligand>
        <name>Mn(2+)</name>
        <dbReference type="ChEBI" id="CHEBI:29035"/>
    </ligand>
</feature>
<dbReference type="GO" id="GO:0003985">
    <property type="term" value="F:acetyl-CoA C-acetyltransferase activity"/>
    <property type="evidence" value="ECO:0007669"/>
    <property type="project" value="UniProtKB-UniRule"/>
</dbReference>
<reference evidence="14 15" key="1">
    <citation type="submission" date="2016-02" db="EMBL/GenBank/DDBJ databases">
        <title>Anaerosporomusa subterraneum gen. nov., sp. nov., a spore-forming obligate anaerobe isolated from saprolite.</title>
        <authorList>
            <person name="Choi J.K."/>
            <person name="Shah M."/>
            <person name="Yee N."/>
        </authorList>
    </citation>
    <scope>NUCLEOTIDE SEQUENCE [LARGE SCALE GENOMIC DNA]</scope>
    <source>
        <strain evidence="14 15">RU4</strain>
    </source>
</reference>
<dbReference type="Gene3D" id="1.10.238.260">
    <property type="match status" value="1"/>
</dbReference>
<dbReference type="InterPro" id="IPR005671">
    <property type="entry name" value="LeuA_bact_synth"/>
</dbReference>
<name>A0A154BML1_ANASB</name>
<evidence type="ECO:0000256" key="2">
    <source>
        <dbReference type="ARBA" id="ARBA00009396"/>
    </source>
</evidence>
<keyword evidence="15" id="KW-1185">Reference proteome</keyword>
<dbReference type="InterPro" id="IPR000891">
    <property type="entry name" value="PYR_CT"/>
</dbReference>
<dbReference type="InterPro" id="IPR002034">
    <property type="entry name" value="AIPM/Hcit_synth_CS"/>
</dbReference>
<comment type="subunit">
    <text evidence="12">Homodimer.</text>
</comment>
<keyword evidence="5 12" id="KW-0432">Leucine biosynthesis</keyword>
<dbReference type="PROSITE" id="PS00815">
    <property type="entry name" value="AIPM_HOMOCIT_SYNTH_1"/>
    <property type="match status" value="1"/>
</dbReference>
<dbReference type="InterPro" id="IPR050073">
    <property type="entry name" value="2-IPM_HCS-like"/>
</dbReference>